<dbReference type="AlphaFoldDB" id="A0A0F9HM86"/>
<reference evidence="1" key="1">
    <citation type="journal article" date="2015" name="Nature">
        <title>Complex archaea that bridge the gap between prokaryotes and eukaryotes.</title>
        <authorList>
            <person name="Spang A."/>
            <person name="Saw J.H."/>
            <person name="Jorgensen S.L."/>
            <person name="Zaremba-Niedzwiedzka K."/>
            <person name="Martijn J."/>
            <person name="Lind A.E."/>
            <person name="van Eijk R."/>
            <person name="Schleper C."/>
            <person name="Guy L."/>
            <person name="Ettema T.J."/>
        </authorList>
    </citation>
    <scope>NUCLEOTIDE SEQUENCE</scope>
</reference>
<name>A0A0F9HM86_9ZZZZ</name>
<dbReference type="EMBL" id="LAZR01016489">
    <property type="protein sequence ID" value="KKM04282.1"/>
    <property type="molecule type" value="Genomic_DNA"/>
</dbReference>
<organism evidence="1">
    <name type="scientific">marine sediment metagenome</name>
    <dbReference type="NCBI Taxonomy" id="412755"/>
    <lineage>
        <taxon>unclassified sequences</taxon>
        <taxon>metagenomes</taxon>
        <taxon>ecological metagenomes</taxon>
    </lineage>
</organism>
<accession>A0A0F9HM86</accession>
<gene>
    <name evidence="1" type="ORF">LCGC14_1765830</name>
</gene>
<protein>
    <submittedName>
        <fullName evidence="1">Uncharacterized protein</fullName>
    </submittedName>
</protein>
<comment type="caution">
    <text evidence="1">The sequence shown here is derived from an EMBL/GenBank/DDBJ whole genome shotgun (WGS) entry which is preliminary data.</text>
</comment>
<proteinExistence type="predicted"/>
<sequence>MSFGAAFWVAFFAGSAAVSLAWVRSLILKTARLRAYGDEAASMLMMQHKMLVECNAADEGTTEHLVKFVAKILEGDLERVDNLKEWLAERERGVPE</sequence>
<evidence type="ECO:0000313" key="1">
    <source>
        <dbReference type="EMBL" id="KKM04282.1"/>
    </source>
</evidence>